<name>T0JSU6_COLGC</name>
<accession>T0JSU6</accession>
<comment type="caution">
    <text evidence="1">The sequence shown here is derived from an EMBL/GenBank/DDBJ whole genome shotgun (WGS) entry which is preliminary data.</text>
</comment>
<organism evidence="1 2">
    <name type="scientific">Colletotrichum gloeosporioides (strain Cg-14)</name>
    <name type="common">Anthracnose fungus</name>
    <name type="synonym">Glomerella cingulata</name>
    <dbReference type="NCBI Taxonomy" id="1237896"/>
    <lineage>
        <taxon>Eukaryota</taxon>
        <taxon>Fungi</taxon>
        <taxon>Dikarya</taxon>
        <taxon>Ascomycota</taxon>
        <taxon>Pezizomycotina</taxon>
        <taxon>Sordariomycetes</taxon>
        <taxon>Hypocreomycetidae</taxon>
        <taxon>Glomerellales</taxon>
        <taxon>Glomerellaceae</taxon>
        <taxon>Colletotrichum</taxon>
        <taxon>Colletotrichum gloeosporioides species complex</taxon>
    </lineage>
</organism>
<dbReference type="EMBL" id="AMYD01003502">
    <property type="protein sequence ID" value="EQB46187.1"/>
    <property type="molecule type" value="Genomic_DNA"/>
</dbReference>
<gene>
    <name evidence="1" type="ORF">CGLO_14779</name>
</gene>
<dbReference type="Proteomes" id="UP000015530">
    <property type="component" value="Unassembled WGS sequence"/>
</dbReference>
<reference evidence="2" key="1">
    <citation type="journal article" date="2013" name="Mol. Plant Microbe Interact.">
        <title>Global aspects of pacC regulation of pathogenicity genes in Colletotrichum gloeosporioides as revealed by transcriptome analysis.</title>
        <authorList>
            <person name="Alkan N."/>
            <person name="Meng X."/>
            <person name="Friedlander G."/>
            <person name="Reuveni E."/>
            <person name="Sukno S."/>
            <person name="Sherman A."/>
            <person name="Thon M."/>
            <person name="Fluhr R."/>
            <person name="Prusky D."/>
        </authorList>
    </citation>
    <scope>NUCLEOTIDE SEQUENCE [LARGE SCALE GENOMIC DNA]</scope>
    <source>
        <strain evidence="2">Cg-14</strain>
    </source>
</reference>
<protein>
    <submittedName>
        <fullName evidence="1">Uncharacterized protein</fullName>
    </submittedName>
</protein>
<dbReference type="AlphaFoldDB" id="T0JSU6"/>
<proteinExistence type="predicted"/>
<sequence>MNNVLTNDSVINDALATRDKLS</sequence>
<evidence type="ECO:0000313" key="1">
    <source>
        <dbReference type="EMBL" id="EQB46187.1"/>
    </source>
</evidence>
<evidence type="ECO:0000313" key="2">
    <source>
        <dbReference type="Proteomes" id="UP000015530"/>
    </source>
</evidence>
<dbReference type="HOGENOM" id="CLU_3425100_0_0_1"/>